<evidence type="ECO:0000259" key="3">
    <source>
        <dbReference type="Pfam" id="PF24837"/>
    </source>
</evidence>
<keyword evidence="2" id="KW-0732">Signal</keyword>
<dbReference type="RefSeq" id="WP_182544608.1">
    <property type="nucleotide sequence ID" value="NZ_JACGWZ010000003.1"/>
</dbReference>
<comment type="caution">
    <text evidence="4">The sequence shown here is derived from an EMBL/GenBank/DDBJ whole genome shotgun (WGS) entry which is preliminary data.</text>
</comment>
<accession>A0A839E1Y5</accession>
<reference evidence="4 5" key="1">
    <citation type="submission" date="2020-07" db="EMBL/GenBank/DDBJ databases">
        <title>Sequencing the genomes of 1000 actinobacteria strains.</title>
        <authorList>
            <person name="Klenk H.-P."/>
        </authorList>
    </citation>
    <scope>NUCLEOTIDE SEQUENCE [LARGE SCALE GENOMIC DNA]</scope>
    <source>
        <strain evidence="4 5">DSM 45975</strain>
    </source>
</reference>
<gene>
    <name evidence="4" type="ORF">FHX42_002772</name>
</gene>
<feature type="compositionally biased region" description="Polar residues" evidence="1">
    <location>
        <begin position="224"/>
        <end position="236"/>
    </location>
</feature>
<protein>
    <recommendedName>
        <fullName evidence="3">AMIN-like domain-containing protein</fullName>
    </recommendedName>
</protein>
<dbReference type="Proteomes" id="UP000569329">
    <property type="component" value="Unassembled WGS sequence"/>
</dbReference>
<feature type="region of interest" description="Disordered" evidence="1">
    <location>
        <begin position="28"/>
        <end position="90"/>
    </location>
</feature>
<dbReference type="Pfam" id="PF24837">
    <property type="entry name" value="AMIN-like"/>
    <property type="match status" value="1"/>
</dbReference>
<sequence>MTFDLLRARGAALTVGAVAAMAAVTGCASGGDSVATTSTPEWHQSAARGTPSSETGDSAQRSKRSVRSTGDSSPRETGPTRDEPTRIASYDRGNRKFSVVGYSSEQGYCVDVRTDRSSRAVCDPVPAGPPKLQLRSLTVGAEDYLVGIVDNEAVRDVDLIANDGSPVVEKAEHFGLVDVLDGRARAFSPVSAPKFVQAVVARNAAGETIARRELGDSGGARQDGFTTGDKSGTGSATGPDPAVLTDVRLLRRQGSDAIRLEFAPGSGTPDYQVGYRPKPLRYEGSGRPANLEGGPALELDLTHADDGDAAAGAVPVDPQRQSVVAQVKNLGSFEGHVKLGIGIIESHSELPYEVSTGPHSITVEIAHQGA</sequence>
<dbReference type="PROSITE" id="PS51257">
    <property type="entry name" value="PROKAR_LIPOPROTEIN"/>
    <property type="match status" value="1"/>
</dbReference>
<feature type="domain" description="AMIN-like" evidence="3">
    <location>
        <begin position="243"/>
        <end position="367"/>
    </location>
</feature>
<proteinExistence type="predicted"/>
<evidence type="ECO:0000313" key="4">
    <source>
        <dbReference type="EMBL" id="MBA8825421.1"/>
    </source>
</evidence>
<feature type="region of interest" description="Disordered" evidence="1">
    <location>
        <begin position="211"/>
        <end position="241"/>
    </location>
</feature>
<keyword evidence="5" id="KW-1185">Reference proteome</keyword>
<feature type="compositionally biased region" description="Polar residues" evidence="1">
    <location>
        <begin position="50"/>
        <end position="59"/>
    </location>
</feature>
<evidence type="ECO:0000256" key="1">
    <source>
        <dbReference type="SAM" id="MobiDB-lite"/>
    </source>
</evidence>
<dbReference type="InterPro" id="IPR056303">
    <property type="entry name" value="AMIN-like"/>
</dbReference>
<evidence type="ECO:0000313" key="5">
    <source>
        <dbReference type="Proteomes" id="UP000569329"/>
    </source>
</evidence>
<feature type="chain" id="PRO_5039321990" description="AMIN-like domain-containing protein" evidence="2">
    <location>
        <begin position="23"/>
        <end position="370"/>
    </location>
</feature>
<organism evidence="4 5">
    <name type="scientific">Halosaccharopolyspora lacisalsi</name>
    <dbReference type="NCBI Taxonomy" id="1000566"/>
    <lineage>
        <taxon>Bacteria</taxon>
        <taxon>Bacillati</taxon>
        <taxon>Actinomycetota</taxon>
        <taxon>Actinomycetes</taxon>
        <taxon>Pseudonocardiales</taxon>
        <taxon>Pseudonocardiaceae</taxon>
        <taxon>Halosaccharopolyspora</taxon>
    </lineage>
</organism>
<feature type="signal peptide" evidence="2">
    <location>
        <begin position="1"/>
        <end position="22"/>
    </location>
</feature>
<dbReference type="AlphaFoldDB" id="A0A839E1Y5"/>
<dbReference type="EMBL" id="JACGWZ010000003">
    <property type="protein sequence ID" value="MBA8825421.1"/>
    <property type="molecule type" value="Genomic_DNA"/>
</dbReference>
<name>A0A839E1Y5_9PSEU</name>
<evidence type="ECO:0000256" key="2">
    <source>
        <dbReference type="SAM" id="SignalP"/>
    </source>
</evidence>